<feature type="transmembrane region" description="Helical" evidence="2">
    <location>
        <begin position="55"/>
        <end position="88"/>
    </location>
</feature>
<evidence type="ECO:0000256" key="2">
    <source>
        <dbReference type="SAM" id="Phobius"/>
    </source>
</evidence>
<keyword evidence="2" id="KW-1133">Transmembrane helix</keyword>
<dbReference type="InterPro" id="IPR053101">
    <property type="entry name" value="TM221"/>
</dbReference>
<evidence type="ECO:0000313" key="4">
    <source>
        <dbReference type="Proteomes" id="UP001497482"/>
    </source>
</evidence>
<keyword evidence="2" id="KW-0472">Membrane</keyword>
<keyword evidence="2" id="KW-0812">Transmembrane</keyword>
<feature type="compositionally biased region" description="Polar residues" evidence="1">
    <location>
        <begin position="239"/>
        <end position="266"/>
    </location>
</feature>
<dbReference type="PANTHER" id="PTHR36132">
    <property type="entry name" value="TRANSMEMBRANE PROTEIN 221"/>
    <property type="match status" value="1"/>
</dbReference>
<dbReference type="AlphaFoldDB" id="A0AAV2KT64"/>
<dbReference type="EMBL" id="OZ035824">
    <property type="protein sequence ID" value="CAL1592814.1"/>
    <property type="molecule type" value="Genomic_DNA"/>
</dbReference>
<dbReference type="InterPro" id="IPR029201">
    <property type="entry name" value="Jiraiya"/>
</dbReference>
<feature type="region of interest" description="Disordered" evidence="1">
    <location>
        <begin position="229"/>
        <end position="266"/>
    </location>
</feature>
<feature type="transmembrane region" description="Helical" evidence="2">
    <location>
        <begin position="146"/>
        <end position="168"/>
    </location>
</feature>
<reference evidence="3 4" key="1">
    <citation type="submission" date="2024-04" db="EMBL/GenBank/DDBJ databases">
        <authorList>
            <person name="Waldvogel A.-M."/>
            <person name="Schoenle A."/>
        </authorList>
    </citation>
    <scope>NUCLEOTIDE SEQUENCE [LARGE SCALE GENOMIC DNA]</scope>
</reference>
<evidence type="ECO:0000256" key="1">
    <source>
        <dbReference type="SAM" id="MobiDB-lite"/>
    </source>
</evidence>
<evidence type="ECO:0000313" key="3">
    <source>
        <dbReference type="EMBL" id="CAL1592814.1"/>
    </source>
</evidence>
<protein>
    <submittedName>
        <fullName evidence="3">Uncharacterized protein</fullName>
    </submittedName>
</protein>
<accession>A0AAV2KT64</accession>
<dbReference type="Proteomes" id="UP001497482">
    <property type="component" value="Chromosome 2"/>
</dbReference>
<feature type="transmembrane region" description="Helical" evidence="2">
    <location>
        <begin position="12"/>
        <end position="35"/>
    </location>
</feature>
<gene>
    <name evidence="3" type="ORF">KC01_LOCUS22018</name>
</gene>
<dbReference type="PANTHER" id="PTHR36132:SF1">
    <property type="entry name" value="TRANSMEMBRANE PROTEIN 221"/>
    <property type="match status" value="1"/>
</dbReference>
<sequence length="309" mass="33557">MASNYSQRSLTVLCLLGVLSAIMSVLSVILIFQLQSQQAAVKEESSPPRSSLFPAGVWAVLLPVATVLSALSLTLNLSSVVVCLLHAYFSTEVCRGERDSERADWFFLDSRAIRHVAVGLFCMGVSVYLAAMSAFMLLTFELETGLASACVLLSGIPILLIVVIHSLIKVSQSAKKYHSDHIGALYQNDHSNSNAALSRPCELKIGVDKPRMHRTQSYLVHNMMYPPCGNPSPEYPQRPQFSTTEATHDQGSPNDGYSSGGSSSRIHRTLSSDTALLQAQVKPWNGVNNEMRSVLARKSGISAKDSTLV</sequence>
<feature type="transmembrane region" description="Helical" evidence="2">
    <location>
        <begin position="116"/>
        <end position="140"/>
    </location>
</feature>
<name>A0AAV2KT64_KNICA</name>
<organism evidence="3 4">
    <name type="scientific">Knipowitschia caucasica</name>
    <name type="common">Caucasian dwarf goby</name>
    <name type="synonym">Pomatoschistus caucasicus</name>
    <dbReference type="NCBI Taxonomy" id="637954"/>
    <lineage>
        <taxon>Eukaryota</taxon>
        <taxon>Metazoa</taxon>
        <taxon>Chordata</taxon>
        <taxon>Craniata</taxon>
        <taxon>Vertebrata</taxon>
        <taxon>Euteleostomi</taxon>
        <taxon>Actinopterygii</taxon>
        <taxon>Neopterygii</taxon>
        <taxon>Teleostei</taxon>
        <taxon>Neoteleostei</taxon>
        <taxon>Acanthomorphata</taxon>
        <taxon>Gobiaria</taxon>
        <taxon>Gobiiformes</taxon>
        <taxon>Gobioidei</taxon>
        <taxon>Gobiidae</taxon>
        <taxon>Gobiinae</taxon>
        <taxon>Knipowitschia</taxon>
    </lineage>
</organism>
<proteinExistence type="predicted"/>
<dbReference type="Pfam" id="PF15038">
    <property type="entry name" value="Jiraiya"/>
    <property type="match status" value="1"/>
</dbReference>
<keyword evidence="4" id="KW-1185">Reference proteome</keyword>